<protein>
    <submittedName>
        <fullName evidence="3">Unannotated protein</fullName>
    </submittedName>
</protein>
<evidence type="ECO:0000256" key="2">
    <source>
        <dbReference type="SAM" id="Phobius"/>
    </source>
</evidence>
<gene>
    <name evidence="3" type="ORF">UFOPK3099_02578</name>
</gene>
<name>A0A6J7ANY6_9ZZZZ</name>
<keyword evidence="2" id="KW-0812">Transmembrane</keyword>
<sequence length="198" mass="20586">MPARAMTADAQNTLCQPHRSSITPAIGSAMPPPMPSIALIIATAPITFCGASRSLARAMEMGRTAMLTPCNARPITSGHTEGETAAITEPTSNAASAPSITERLPYMSPNLPSTGLATAPPSSAAVETQLTSPTDACRRSGRSCSSGRATDWVSDTRPPQYARTKTTARAVGCGRLVSIADRVRPVSDVHVATLRSRA</sequence>
<dbReference type="AlphaFoldDB" id="A0A6J7ANY6"/>
<proteinExistence type="predicted"/>
<evidence type="ECO:0000313" key="3">
    <source>
        <dbReference type="EMBL" id="CAB4834662.1"/>
    </source>
</evidence>
<feature type="transmembrane region" description="Helical" evidence="2">
    <location>
        <begin position="37"/>
        <end position="56"/>
    </location>
</feature>
<evidence type="ECO:0000256" key="1">
    <source>
        <dbReference type="SAM" id="MobiDB-lite"/>
    </source>
</evidence>
<dbReference type="EMBL" id="CAFAAV010000267">
    <property type="protein sequence ID" value="CAB4834662.1"/>
    <property type="molecule type" value="Genomic_DNA"/>
</dbReference>
<accession>A0A6J7ANY6</accession>
<reference evidence="3" key="1">
    <citation type="submission" date="2020-05" db="EMBL/GenBank/DDBJ databases">
        <authorList>
            <person name="Chiriac C."/>
            <person name="Salcher M."/>
            <person name="Ghai R."/>
            <person name="Kavagutti S V."/>
        </authorList>
    </citation>
    <scope>NUCLEOTIDE SEQUENCE</scope>
</reference>
<organism evidence="3">
    <name type="scientific">freshwater metagenome</name>
    <dbReference type="NCBI Taxonomy" id="449393"/>
    <lineage>
        <taxon>unclassified sequences</taxon>
        <taxon>metagenomes</taxon>
        <taxon>ecological metagenomes</taxon>
    </lineage>
</organism>
<feature type="region of interest" description="Disordered" evidence="1">
    <location>
        <begin position="103"/>
        <end position="158"/>
    </location>
</feature>
<feature type="compositionally biased region" description="Polar residues" evidence="1">
    <location>
        <begin position="125"/>
        <end position="134"/>
    </location>
</feature>
<keyword evidence="2" id="KW-1133">Transmembrane helix</keyword>
<keyword evidence="2" id="KW-0472">Membrane</keyword>